<keyword evidence="2" id="KW-1185">Reference proteome</keyword>
<comment type="caution">
    <text evidence="1">The sequence shown here is derived from an EMBL/GenBank/DDBJ whole genome shotgun (WGS) entry which is preliminary data.</text>
</comment>
<dbReference type="InterPro" id="IPR009241">
    <property type="entry name" value="HigB-like"/>
</dbReference>
<dbReference type="AlphaFoldDB" id="A0A840R9I4"/>
<dbReference type="RefSeq" id="WP_184465187.1">
    <property type="nucleotide sequence ID" value="NZ_JACHHW010000018.1"/>
</dbReference>
<evidence type="ECO:0000313" key="1">
    <source>
        <dbReference type="EMBL" id="MBB5189254.1"/>
    </source>
</evidence>
<reference evidence="1 2" key="1">
    <citation type="submission" date="2020-08" db="EMBL/GenBank/DDBJ databases">
        <title>Genomic Encyclopedia of Type Strains, Phase IV (KMG-IV): sequencing the most valuable type-strain genomes for metagenomic binning, comparative biology and taxonomic classification.</title>
        <authorList>
            <person name="Goeker M."/>
        </authorList>
    </citation>
    <scope>NUCLEOTIDE SEQUENCE [LARGE SCALE GENOMIC DNA]</scope>
    <source>
        <strain evidence="1 2">DSM 25701</strain>
    </source>
</reference>
<name>A0A840R9I4_9GAMM</name>
<gene>
    <name evidence="1" type="ORF">HNQ57_003557</name>
</gene>
<proteinExistence type="predicted"/>
<evidence type="ECO:0000313" key="2">
    <source>
        <dbReference type="Proteomes" id="UP000536640"/>
    </source>
</evidence>
<organism evidence="1 2">
    <name type="scientific">Zhongshania antarctica</name>
    <dbReference type="NCBI Taxonomy" id="641702"/>
    <lineage>
        <taxon>Bacteria</taxon>
        <taxon>Pseudomonadati</taxon>
        <taxon>Pseudomonadota</taxon>
        <taxon>Gammaproteobacteria</taxon>
        <taxon>Cellvibrionales</taxon>
        <taxon>Spongiibacteraceae</taxon>
        <taxon>Zhongshania</taxon>
    </lineage>
</organism>
<protein>
    <submittedName>
        <fullName evidence="1">Phage-related protein</fullName>
    </submittedName>
</protein>
<accession>A0A840R9I4</accession>
<dbReference type="EMBL" id="JACHHW010000018">
    <property type="protein sequence ID" value="MBB5189254.1"/>
    <property type="molecule type" value="Genomic_DNA"/>
</dbReference>
<dbReference type="Proteomes" id="UP000536640">
    <property type="component" value="Unassembled WGS sequence"/>
</dbReference>
<dbReference type="Pfam" id="PF05973">
    <property type="entry name" value="Gp49"/>
    <property type="match status" value="1"/>
</dbReference>
<sequence length="116" mass="13288">MKKISAHFFKTDSGNQPVKEWLLMLGDPDKKIIGQDIKSIEFGWPRDYQPPTLVKNLHGKVNEVRSNISDGRIARVLFAVIDQKMVLLHGFVKKSQKTPKADLDLAKSRLRDYERG</sequence>